<evidence type="ECO:0000256" key="7">
    <source>
        <dbReference type="ARBA" id="ARBA00022679"/>
    </source>
</evidence>
<keyword evidence="6 13" id="KW-0489">Methyltransferase</keyword>
<dbReference type="CDD" id="cd02440">
    <property type="entry name" value="AdoMet_MTases"/>
    <property type="match status" value="1"/>
</dbReference>
<dbReference type="Pfam" id="PF01135">
    <property type="entry name" value="PCMT"/>
    <property type="match status" value="1"/>
</dbReference>
<dbReference type="RefSeq" id="WP_093170086.1">
    <property type="nucleotide sequence ID" value="NZ_FNCN01000007.1"/>
</dbReference>
<dbReference type="GO" id="GO:0004719">
    <property type="term" value="F:protein-L-isoaspartate (D-aspartate) O-methyltransferase activity"/>
    <property type="evidence" value="ECO:0007669"/>
    <property type="project" value="UniProtKB-EC"/>
</dbReference>
<evidence type="ECO:0000256" key="11">
    <source>
        <dbReference type="ARBA" id="ARBA00031350"/>
    </source>
</evidence>
<dbReference type="Gene3D" id="3.40.50.150">
    <property type="entry name" value="Vaccinia Virus protein VP39"/>
    <property type="match status" value="1"/>
</dbReference>
<keyword evidence="7 13" id="KW-0808">Transferase</keyword>
<dbReference type="InterPro" id="IPR000682">
    <property type="entry name" value="PCMT"/>
</dbReference>
<dbReference type="AlphaFoldDB" id="A0A1G7WTR7"/>
<dbReference type="Proteomes" id="UP000198923">
    <property type="component" value="Unassembled WGS sequence"/>
</dbReference>
<reference evidence="13 14" key="1">
    <citation type="submission" date="2016-10" db="EMBL/GenBank/DDBJ databases">
        <authorList>
            <person name="de Groot N.N."/>
        </authorList>
    </citation>
    <scope>NUCLEOTIDE SEQUENCE [LARGE SCALE GENOMIC DNA]</scope>
    <source>
        <strain evidence="13 14">CPCC 201354</strain>
    </source>
</reference>
<evidence type="ECO:0000256" key="6">
    <source>
        <dbReference type="ARBA" id="ARBA00022603"/>
    </source>
</evidence>
<keyword evidence="5" id="KW-0963">Cytoplasm</keyword>
<dbReference type="NCBIfam" id="TIGR03891">
    <property type="entry name" value="thiopep_ocin"/>
    <property type="match status" value="1"/>
</dbReference>
<evidence type="ECO:0000259" key="12">
    <source>
        <dbReference type="Pfam" id="PF14028"/>
    </source>
</evidence>
<organism evidence="13 14">
    <name type="scientific">Sinosporangium album</name>
    <dbReference type="NCBI Taxonomy" id="504805"/>
    <lineage>
        <taxon>Bacteria</taxon>
        <taxon>Bacillati</taxon>
        <taxon>Actinomycetota</taxon>
        <taxon>Actinomycetes</taxon>
        <taxon>Streptosporangiales</taxon>
        <taxon>Streptosporangiaceae</taxon>
        <taxon>Sinosporangium</taxon>
    </lineage>
</organism>
<name>A0A1G7WTR7_9ACTN</name>
<dbReference type="Pfam" id="PF14028">
    <property type="entry name" value="Lant_dehydr_C"/>
    <property type="match status" value="1"/>
</dbReference>
<dbReference type="InterPro" id="IPR029063">
    <property type="entry name" value="SAM-dependent_MTases_sf"/>
</dbReference>
<comment type="subcellular location">
    <subcellularLocation>
        <location evidence="1">Cytoplasm</location>
    </subcellularLocation>
</comment>
<accession>A0A1G7WTR7</accession>
<dbReference type="GO" id="GO:0005737">
    <property type="term" value="C:cytoplasm"/>
    <property type="evidence" value="ECO:0007669"/>
    <property type="project" value="UniProtKB-SubCell"/>
</dbReference>
<dbReference type="OrthoDB" id="4035289at2"/>
<dbReference type="EC" id="2.1.1.77" evidence="3"/>
<dbReference type="PROSITE" id="PS01279">
    <property type="entry name" value="PCMT"/>
    <property type="match status" value="1"/>
</dbReference>
<comment type="similarity">
    <text evidence="2">Belongs to the methyltransferase superfamily. L-isoaspartyl/D-aspartyl protein methyltransferase family.</text>
</comment>
<evidence type="ECO:0000256" key="10">
    <source>
        <dbReference type="ARBA" id="ARBA00031323"/>
    </source>
</evidence>
<dbReference type="GO" id="GO:0032259">
    <property type="term" value="P:methylation"/>
    <property type="evidence" value="ECO:0007669"/>
    <property type="project" value="UniProtKB-KW"/>
</dbReference>
<evidence type="ECO:0000256" key="5">
    <source>
        <dbReference type="ARBA" id="ARBA00022490"/>
    </source>
</evidence>
<evidence type="ECO:0000256" key="1">
    <source>
        <dbReference type="ARBA" id="ARBA00004496"/>
    </source>
</evidence>
<dbReference type="NCBIfam" id="TIGR04364">
    <property type="entry name" value="methyltran_FxLD"/>
    <property type="match status" value="1"/>
</dbReference>
<evidence type="ECO:0000313" key="13">
    <source>
        <dbReference type="EMBL" id="SDG75318.1"/>
    </source>
</evidence>
<dbReference type="EMBL" id="FNCN01000007">
    <property type="protein sequence ID" value="SDG75318.1"/>
    <property type="molecule type" value="Genomic_DNA"/>
</dbReference>
<evidence type="ECO:0000256" key="4">
    <source>
        <dbReference type="ARBA" id="ARBA00013346"/>
    </source>
</evidence>
<dbReference type="PANTHER" id="PTHR11579">
    <property type="entry name" value="PROTEIN-L-ISOASPARTATE O-METHYLTRANSFERASE"/>
    <property type="match status" value="1"/>
</dbReference>
<dbReference type="InterPro" id="IPR023809">
    <property type="entry name" value="Thiopep_bacteriocin_synth_dom"/>
</dbReference>
<protein>
    <recommendedName>
        <fullName evidence="4">Protein-L-isoaspartate O-methyltransferase</fullName>
        <ecNumber evidence="3">2.1.1.77</ecNumber>
    </recommendedName>
    <alternativeName>
        <fullName evidence="11">L-isoaspartyl protein carboxyl methyltransferase</fullName>
    </alternativeName>
    <alternativeName>
        <fullName evidence="9">Protein L-isoaspartyl methyltransferase</fullName>
    </alternativeName>
    <alternativeName>
        <fullName evidence="10">Protein-beta-aspartate methyltransferase</fullName>
    </alternativeName>
</protein>
<dbReference type="InterPro" id="IPR027573">
    <property type="entry name" value="Methyltran_FxLD"/>
</dbReference>
<evidence type="ECO:0000256" key="9">
    <source>
        <dbReference type="ARBA" id="ARBA00030757"/>
    </source>
</evidence>
<evidence type="ECO:0000256" key="3">
    <source>
        <dbReference type="ARBA" id="ARBA00011890"/>
    </source>
</evidence>
<proteinExistence type="inferred from homology"/>
<dbReference type="PANTHER" id="PTHR11579:SF0">
    <property type="entry name" value="PROTEIN-L-ISOASPARTATE(D-ASPARTATE) O-METHYLTRANSFERASE"/>
    <property type="match status" value="1"/>
</dbReference>
<feature type="domain" description="Thiopeptide-type bacteriocin biosynthesis" evidence="12">
    <location>
        <begin position="13"/>
        <end position="260"/>
    </location>
</feature>
<dbReference type="SUPFAM" id="SSF53335">
    <property type="entry name" value="S-adenosyl-L-methionine-dependent methyltransferases"/>
    <property type="match status" value="1"/>
</dbReference>
<evidence type="ECO:0000313" key="14">
    <source>
        <dbReference type="Proteomes" id="UP000198923"/>
    </source>
</evidence>
<evidence type="ECO:0000256" key="2">
    <source>
        <dbReference type="ARBA" id="ARBA00005369"/>
    </source>
</evidence>
<keyword evidence="14" id="KW-1185">Reference proteome</keyword>
<gene>
    <name evidence="13" type="ORF">SAMN05421505_107187</name>
</gene>
<evidence type="ECO:0000256" key="8">
    <source>
        <dbReference type="ARBA" id="ARBA00022691"/>
    </source>
</evidence>
<keyword evidence="8" id="KW-0949">S-adenosyl-L-methionine</keyword>
<sequence length="691" mass="73820">MIRPQEVVDSSEWREASVWHESWQAAEHAAVHAFGPQLVNLETAGVITMWWFTRKGAEWRIRYLPAPIREVDAAAAISRILDAAATEGLCTRWAHTIYEPLIGAFGGQASLDSAHTLFHADSRQVLGHLTIGGGHKRELALLLIAAMLRGAHRDWYDQGEVWRLLTQERTIPSSPLAHDDIATVQQLLIGDTESTPAKIGVPASWFAAYEHAGQRHFDLDRLGVCTRGLNAVLAHHALYAWNRLGLPEPVQGALVAAAAHAVFCPGLIDSSAANSGHAVGPMSNVVAVTTDTTTPDPSPAELRDELADKILGRGTFRTAAVERAFRTVPREVFLGAVELAEAYRPGPVVTKRAGDGTALSSASDPNLVATMAEDLDVRPGHRILEIGAATGINAAILAELSGTQGRVTTIEIDQDLAAGAAAALAKTGYTTVTAMCGDGAAGWTAAAPYDRIIVTAGAWDISAPWWDQLATGGRIVIPLRLHGSGLTRSIAFDLQPSGHLTCSHTRVCGFVPMRGAAAQATTSITLAEHVTLNIDAADEADQGALARVLTHPGEARWTGINVTDFEPVEHLDLWLATHSTGFSRLSAGAPARRAGIADPALRWAGAGLYDGATLAYIAARPHGPASRELGITAHGPGSRSLTDRFIELLHEWNHTRPARPVITAHRADTPDDRLKAGTRIERPDTRLTIAW</sequence>
<dbReference type="STRING" id="504805.SAMN05421505_107187"/>